<reference evidence="2" key="1">
    <citation type="submission" date="2020-02" db="EMBL/GenBank/DDBJ databases">
        <authorList>
            <person name="Meier V. D."/>
        </authorList>
    </citation>
    <scope>NUCLEOTIDE SEQUENCE</scope>
    <source>
        <strain evidence="2">AVDCRST_MAG73</strain>
    </source>
</reference>
<feature type="non-terminal residue" evidence="2">
    <location>
        <position position="92"/>
    </location>
</feature>
<evidence type="ECO:0000256" key="1">
    <source>
        <dbReference type="SAM" id="MobiDB-lite"/>
    </source>
</evidence>
<organism evidence="2">
    <name type="scientific">uncultured Thermomicrobiales bacterium</name>
    <dbReference type="NCBI Taxonomy" id="1645740"/>
    <lineage>
        <taxon>Bacteria</taxon>
        <taxon>Pseudomonadati</taxon>
        <taxon>Thermomicrobiota</taxon>
        <taxon>Thermomicrobia</taxon>
        <taxon>Thermomicrobiales</taxon>
        <taxon>environmental samples</taxon>
    </lineage>
</organism>
<feature type="region of interest" description="Disordered" evidence="1">
    <location>
        <begin position="1"/>
        <end position="69"/>
    </location>
</feature>
<gene>
    <name evidence="2" type="ORF">AVDCRST_MAG73-182</name>
</gene>
<accession>A0A6J4TFB9</accession>
<proteinExistence type="predicted"/>
<dbReference type="EMBL" id="CADCWE010000013">
    <property type="protein sequence ID" value="CAA9521197.1"/>
    <property type="molecule type" value="Genomic_DNA"/>
</dbReference>
<dbReference type="AlphaFoldDB" id="A0A6J4TFB9"/>
<feature type="non-terminal residue" evidence="2">
    <location>
        <position position="1"/>
    </location>
</feature>
<sequence length="92" mass="9978">ERCRGSPIRAPDPTEDRNRRVSGRARRGPRGPPRAGRAGRARRLARGDPVAVGRHDPGRRGRLHVRADGPVGARIGAELAGRQAGPRYHQAI</sequence>
<name>A0A6J4TFB9_9BACT</name>
<evidence type="ECO:0000313" key="2">
    <source>
        <dbReference type="EMBL" id="CAA9521197.1"/>
    </source>
</evidence>
<protein>
    <submittedName>
        <fullName evidence="2">Uncharacterized protein</fullName>
    </submittedName>
</protein>
<feature type="compositionally biased region" description="Basic residues" evidence="1">
    <location>
        <begin position="20"/>
        <end position="29"/>
    </location>
</feature>